<accession>F2ECP2</accession>
<evidence type="ECO:0000313" key="1">
    <source>
        <dbReference type="EMBL" id="BAK05114.1"/>
    </source>
</evidence>
<proteinExistence type="evidence at transcript level"/>
<dbReference type="EMBL" id="AK373917">
    <property type="protein sequence ID" value="BAK05114.1"/>
    <property type="molecule type" value="mRNA"/>
</dbReference>
<protein>
    <submittedName>
        <fullName evidence="1">Predicted protein</fullName>
    </submittedName>
</protein>
<name>F2ECP2_HORVV</name>
<dbReference type="AlphaFoldDB" id="F2ECP2"/>
<organism evidence="1">
    <name type="scientific">Hordeum vulgare subsp. vulgare</name>
    <name type="common">Domesticated barley</name>
    <dbReference type="NCBI Taxonomy" id="112509"/>
    <lineage>
        <taxon>Eukaryota</taxon>
        <taxon>Viridiplantae</taxon>
        <taxon>Streptophyta</taxon>
        <taxon>Embryophyta</taxon>
        <taxon>Tracheophyta</taxon>
        <taxon>Spermatophyta</taxon>
        <taxon>Magnoliopsida</taxon>
        <taxon>Liliopsida</taxon>
        <taxon>Poales</taxon>
        <taxon>Poaceae</taxon>
        <taxon>BOP clade</taxon>
        <taxon>Pooideae</taxon>
        <taxon>Triticodae</taxon>
        <taxon>Triticeae</taxon>
        <taxon>Hordeinae</taxon>
        <taxon>Hordeum</taxon>
    </lineage>
</organism>
<reference evidence="1" key="1">
    <citation type="journal article" date="2011" name="Plant Physiol.">
        <title>Comprehensive sequence analysis of 24,783 barley full-length cDNAs derived from 12 clone libraries.</title>
        <authorList>
            <person name="Matsumoto T."/>
            <person name="Tanaka T."/>
            <person name="Sakai H."/>
            <person name="Amano N."/>
            <person name="Kanamori H."/>
            <person name="Kurita K."/>
            <person name="Kikuta A."/>
            <person name="Kamiya K."/>
            <person name="Yamamoto M."/>
            <person name="Ikawa H."/>
            <person name="Fujii N."/>
            <person name="Hori K."/>
            <person name="Itoh T."/>
            <person name="Sato K."/>
        </authorList>
    </citation>
    <scope>NUCLEOTIDE SEQUENCE</scope>
    <source>
        <tissue evidence="1">Seed</tissue>
    </source>
</reference>
<sequence length="48" mass="5070">MLFSSSREEGKWGSLIRHPCDLPCVVPWGDGVASPSPLAACGSSLIVR</sequence>